<feature type="coiled-coil region" evidence="1">
    <location>
        <begin position="132"/>
        <end position="261"/>
    </location>
</feature>
<proteinExistence type="predicted"/>
<dbReference type="WBParaSite" id="SBAD_0000742501-mRNA-1">
    <property type="protein sequence ID" value="SBAD_0000742501-mRNA-1"/>
    <property type="gene ID" value="SBAD_0000742501"/>
</dbReference>
<evidence type="ECO:0000256" key="1">
    <source>
        <dbReference type="SAM" id="Coils"/>
    </source>
</evidence>
<dbReference type="Proteomes" id="UP000270296">
    <property type="component" value="Unassembled WGS sequence"/>
</dbReference>
<evidence type="ECO:0000313" key="3">
    <source>
        <dbReference type="Proteomes" id="UP000270296"/>
    </source>
</evidence>
<reference evidence="2 3" key="2">
    <citation type="submission" date="2018-11" db="EMBL/GenBank/DDBJ databases">
        <authorList>
            <consortium name="Pathogen Informatics"/>
        </authorList>
    </citation>
    <scope>NUCLEOTIDE SEQUENCE [LARGE SCALE GENOMIC DNA]</scope>
</reference>
<accession>A0A183IU61</accession>
<protein>
    <submittedName>
        <fullName evidence="4">Coiled-coil domain-containing protein 39</fullName>
    </submittedName>
</protein>
<dbReference type="OrthoDB" id="1101576at2759"/>
<dbReference type="AlphaFoldDB" id="A0A183IU61"/>
<dbReference type="EMBL" id="UZAM01010372">
    <property type="protein sequence ID" value="VDP12103.1"/>
    <property type="molecule type" value="Genomic_DNA"/>
</dbReference>
<evidence type="ECO:0000313" key="4">
    <source>
        <dbReference type="WBParaSite" id="SBAD_0000742501-mRNA-1"/>
    </source>
</evidence>
<evidence type="ECO:0000313" key="2">
    <source>
        <dbReference type="EMBL" id="VDP12103.1"/>
    </source>
</evidence>
<organism evidence="4">
    <name type="scientific">Soboliphyme baturini</name>
    <dbReference type="NCBI Taxonomy" id="241478"/>
    <lineage>
        <taxon>Eukaryota</taxon>
        <taxon>Metazoa</taxon>
        <taxon>Ecdysozoa</taxon>
        <taxon>Nematoda</taxon>
        <taxon>Enoplea</taxon>
        <taxon>Dorylaimia</taxon>
        <taxon>Dioctophymatida</taxon>
        <taxon>Dioctophymatoidea</taxon>
        <taxon>Soboliphymatidae</taxon>
        <taxon>Soboliphyme</taxon>
    </lineage>
</organism>
<name>A0A183IU61_9BILA</name>
<reference evidence="4" key="1">
    <citation type="submission" date="2016-06" db="UniProtKB">
        <authorList>
            <consortium name="WormBaseParasite"/>
        </authorList>
    </citation>
    <scope>IDENTIFICATION</scope>
</reference>
<keyword evidence="3" id="KW-1185">Reference proteome</keyword>
<gene>
    <name evidence="2" type="ORF">SBAD_LOCUS7158</name>
</gene>
<keyword evidence="1" id="KW-0175">Coiled coil</keyword>
<sequence>MDRPLGNGRKNPGESAALQHYRTEFNTLCIRHASLRKQLLEAEEKTAELNDQHSRKITSLQQDFEQQKMMLMARIKQLSKTVDEYRLKAGENLSLKEQVRIMSEEIYQKHMPNSASLSQALLREQIKVRSLEMDHQLALKNLQDNISELQRTNEGKDFEIKQLTDENKSLSRRCAEAEERLQTIKRTAKARERDLEEKLVHLQVCWDATKEELKENLIEKDRQIQRLTKTVNTFDVDSAKLKDWENSRKEMEMKAKRNRAALRTEFNTLRGSLHTHVLLHVEVRLLSRNKVVTRLLNLRQEVRLFFQQQIIPSSMISCPTMIG</sequence>